<feature type="non-terminal residue" evidence="1">
    <location>
        <position position="1"/>
    </location>
</feature>
<sequence>INRESAEGLVGVCSSRIKSKHARRRGLTWKDDDSDGQFDPGEFLKLLKVNWKQNPLLDCVTK</sequence>
<dbReference type="EMBL" id="CAJVQB010005295">
    <property type="protein sequence ID" value="CAG8658020.1"/>
    <property type="molecule type" value="Genomic_DNA"/>
</dbReference>
<accession>A0ABN7URA1</accession>
<keyword evidence="2" id="KW-1185">Reference proteome</keyword>
<dbReference type="Proteomes" id="UP000789901">
    <property type="component" value="Unassembled WGS sequence"/>
</dbReference>
<comment type="caution">
    <text evidence="1">The sequence shown here is derived from an EMBL/GenBank/DDBJ whole genome shotgun (WGS) entry which is preliminary data.</text>
</comment>
<protein>
    <submittedName>
        <fullName evidence="1">3749_t:CDS:1</fullName>
    </submittedName>
</protein>
<organism evidence="1 2">
    <name type="scientific">Gigaspora margarita</name>
    <dbReference type="NCBI Taxonomy" id="4874"/>
    <lineage>
        <taxon>Eukaryota</taxon>
        <taxon>Fungi</taxon>
        <taxon>Fungi incertae sedis</taxon>
        <taxon>Mucoromycota</taxon>
        <taxon>Glomeromycotina</taxon>
        <taxon>Glomeromycetes</taxon>
        <taxon>Diversisporales</taxon>
        <taxon>Gigasporaceae</taxon>
        <taxon>Gigaspora</taxon>
    </lineage>
</organism>
<proteinExistence type="predicted"/>
<reference evidence="1 2" key="1">
    <citation type="submission" date="2021-06" db="EMBL/GenBank/DDBJ databases">
        <authorList>
            <person name="Kallberg Y."/>
            <person name="Tangrot J."/>
            <person name="Rosling A."/>
        </authorList>
    </citation>
    <scope>NUCLEOTIDE SEQUENCE [LARGE SCALE GENOMIC DNA]</scope>
    <source>
        <strain evidence="1 2">120-4 pot B 10/14</strain>
    </source>
</reference>
<gene>
    <name evidence="1" type="ORF">GMARGA_LOCUS9729</name>
</gene>
<evidence type="ECO:0000313" key="2">
    <source>
        <dbReference type="Proteomes" id="UP000789901"/>
    </source>
</evidence>
<evidence type="ECO:0000313" key="1">
    <source>
        <dbReference type="EMBL" id="CAG8658020.1"/>
    </source>
</evidence>
<name>A0ABN7URA1_GIGMA</name>